<protein>
    <submittedName>
        <fullName evidence="4">Ppx/GppA phosphatase</fullName>
    </submittedName>
</protein>
<evidence type="ECO:0000259" key="2">
    <source>
        <dbReference type="Pfam" id="PF02541"/>
    </source>
</evidence>
<feature type="region of interest" description="Disordered" evidence="1">
    <location>
        <begin position="1"/>
        <end position="20"/>
    </location>
</feature>
<dbReference type="InterPro" id="IPR003695">
    <property type="entry name" value="Ppx_GppA_N"/>
</dbReference>
<gene>
    <name evidence="4" type="ORF">SPIRO4BDMA_50504</name>
</gene>
<reference evidence="4" key="1">
    <citation type="submission" date="2017-02" db="EMBL/GenBank/DDBJ databases">
        <authorList>
            <person name="Regsiter A."/>
            <person name="William W."/>
        </authorList>
    </citation>
    <scope>NUCLEOTIDE SEQUENCE</scope>
    <source>
        <strain evidence="4">BdmA 4</strain>
    </source>
</reference>
<dbReference type="InterPro" id="IPR003607">
    <property type="entry name" value="HD/PDEase_dom"/>
</dbReference>
<dbReference type="EMBL" id="FWDO01000005">
    <property type="protein sequence ID" value="SLM18989.1"/>
    <property type="molecule type" value="Genomic_DNA"/>
</dbReference>
<dbReference type="PANTHER" id="PTHR30005:SF0">
    <property type="entry name" value="RETROGRADE REGULATION PROTEIN 2"/>
    <property type="match status" value="1"/>
</dbReference>
<feature type="domain" description="Ppx/GppA phosphatase N-terminal" evidence="2">
    <location>
        <begin position="41"/>
        <end position="330"/>
    </location>
</feature>
<dbReference type="Gene3D" id="3.30.420.40">
    <property type="match status" value="1"/>
</dbReference>
<name>A0A3P3XSC7_9SPIR</name>
<dbReference type="Pfam" id="PF02541">
    <property type="entry name" value="Ppx-GppA"/>
    <property type="match status" value="1"/>
</dbReference>
<dbReference type="SUPFAM" id="SSF53067">
    <property type="entry name" value="Actin-like ATPase domain"/>
    <property type="match status" value="2"/>
</dbReference>
<sequence length="532" mass="59497">MSDAQPQKSPQSKESIPSSSSSIQGLHAAIEIGSTGIRLIVAEIDSKGGLKIIDRASKQSRLGRDVFTMGSISRDGLRETIAILSSFSELLQGYGLQPSDIQVIGTSALREASNRDTFIDRINLQTGFHVRIVEDIEENHLMYLAVQKTLEDERSFLTRSNAMILEVGGGTTEVMLLKKGQMVSSHSLSIGTLRMDEQIRESARQPRQFIEMYLESNIKTACDVLAEDLPLDSVRTFVLIGSDARFAAYCLSGKNFSHYAVLDRAQFIEFADSVAGLSPEECMAQYHLSWNETESYAAGLTIERMFLEKTGADIIIVPNVSIREGILLAQVQGMDQKIEQELRRQVVASARSLAKRFRYDEAHAAHVKNLSLEIFDALKKEHGLGKHERMLLEVAAILHDIGTYLRTSGHHRHSEYIIANSEIFGLNREDINIVSNVARYHRKTPPLSTHVNYIALPREARIIVLKLAAILRVADALDRSHSGRVRDLSFERTEDRFIIRPSQSLDFSLEKLSLAEKGDMFEDVFGLLPVLM</sequence>
<dbReference type="SUPFAM" id="SSF109604">
    <property type="entry name" value="HD-domain/PDEase-like"/>
    <property type="match status" value="1"/>
</dbReference>
<dbReference type="PANTHER" id="PTHR30005">
    <property type="entry name" value="EXOPOLYPHOSPHATASE"/>
    <property type="match status" value="1"/>
</dbReference>
<dbReference type="InterPro" id="IPR043129">
    <property type="entry name" value="ATPase_NBD"/>
</dbReference>
<dbReference type="Gene3D" id="1.10.3210.10">
    <property type="entry name" value="Hypothetical protein af1432"/>
    <property type="match status" value="1"/>
</dbReference>
<organism evidence="4">
    <name type="scientific">uncultured spirochete</name>
    <dbReference type="NCBI Taxonomy" id="156406"/>
    <lineage>
        <taxon>Bacteria</taxon>
        <taxon>Pseudomonadati</taxon>
        <taxon>Spirochaetota</taxon>
        <taxon>Spirochaetia</taxon>
        <taxon>Spirochaetales</taxon>
        <taxon>environmental samples</taxon>
    </lineage>
</organism>
<proteinExistence type="predicted"/>
<dbReference type="InterPro" id="IPR050273">
    <property type="entry name" value="GppA/Ppx_hydrolase"/>
</dbReference>
<dbReference type="InterPro" id="IPR048950">
    <property type="entry name" value="Ppx_GppA_C"/>
</dbReference>
<evidence type="ECO:0000313" key="4">
    <source>
        <dbReference type="EMBL" id="SLM18989.1"/>
    </source>
</evidence>
<dbReference type="AlphaFoldDB" id="A0A3P3XSC7"/>
<feature type="domain" description="Ppx/GppA phosphatase C-terminal" evidence="3">
    <location>
        <begin position="348"/>
        <end position="495"/>
    </location>
</feature>
<dbReference type="CDD" id="cd24006">
    <property type="entry name" value="ASKHA_NBD_PPX_GppA"/>
    <property type="match status" value="1"/>
</dbReference>
<dbReference type="CDD" id="cd00077">
    <property type="entry name" value="HDc"/>
    <property type="match status" value="1"/>
</dbReference>
<evidence type="ECO:0000256" key="1">
    <source>
        <dbReference type="SAM" id="MobiDB-lite"/>
    </source>
</evidence>
<dbReference type="Gene3D" id="3.30.420.150">
    <property type="entry name" value="Exopolyphosphatase. Domain 2"/>
    <property type="match status" value="1"/>
</dbReference>
<evidence type="ECO:0000259" key="3">
    <source>
        <dbReference type="Pfam" id="PF21447"/>
    </source>
</evidence>
<dbReference type="Pfam" id="PF21447">
    <property type="entry name" value="Ppx-GppA_III"/>
    <property type="match status" value="1"/>
</dbReference>
<dbReference type="GO" id="GO:0016462">
    <property type="term" value="F:pyrophosphatase activity"/>
    <property type="evidence" value="ECO:0007669"/>
    <property type="project" value="TreeGrafter"/>
</dbReference>
<accession>A0A3P3XSC7</accession>